<dbReference type="EMBL" id="MRZV01000230">
    <property type="protein sequence ID" value="PIK54896.1"/>
    <property type="molecule type" value="Genomic_DNA"/>
</dbReference>
<dbReference type="InterPro" id="IPR012935">
    <property type="entry name" value="NuBaID_N"/>
</dbReference>
<feature type="domain" description="C3HC-type" evidence="8">
    <location>
        <begin position="57"/>
        <end position="183"/>
    </location>
</feature>
<dbReference type="STRING" id="307972.A0A2G8L3Q8"/>
<keyword evidence="11" id="KW-1185">Reference proteome</keyword>
<accession>A0A2G8L3Q8</accession>
<dbReference type="Pfam" id="PF07967">
    <property type="entry name" value="zf-C3HC"/>
    <property type="match status" value="1"/>
</dbReference>
<evidence type="ECO:0000259" key="9">
    <source>
        <dbReference type="Pfam" id="PF08600"/>
    </source>
</evidence>
<dbReference type="AlphaFoldDB" id="A0A2G8L3Q8"/>
<dbReference type="PANTHER" id="PTHR15835">
    <property type="entry name" value="NUCLEAR-INTERACTING PARTNER OF ALK"/>
    <property type="match status" value="1"/>
</dbReference>
<name>A0A2G8L3Q8_STIJA</name>
<comment type="subcellular location">
    <subcellularLocation>
        <location evidence="1">Nucleus</location>
    </subcellularLocation>
</comment>
<dbReference type="PANTHER" id="PTHR15835:SF6">
    <property type="entry name" value="ZINC FINGER C3HC-TYPE PROTEIN 1"/>
    <property type="match status" value="1"/>
</dbReference>
<reference evidence="10 11" key="1">
    <citation type="journal article" date="2017" name="PLoS Biol.">
        <title>The sea cucumber genome provides insights into morphological evolution and visceral regeneration.</title>
        <authorList>
            <person name="Zhang X."/>
            <person name="Sun L."/>
            <person name="Yuan J."/>
            <person name="Sun Y."/>
            <person name="Gao Y."/>
            <person name="Zhang L."/>
            <person name="Li S."/>
            <person name="Dai H."/>
            <person name="Hamel J.F."/>
            <person name="Liu C."/>
            <person name="Yu Y."/>
            <person name="Liu S."/>
            <person name="Lin W."/>
            <person name="Guo K."/>
            <person name="Jin S."/>
            <person name="Xu P."/>
            <person name="Storey K.B."/>
            <person name="Huan P."/>
            <person name="Zhang T."/>
            <person name="Zhou Y."/>
            <person name="Zhang J."/>
            <person name="Lin C."/>
            <person name="Li X."/>
            <person name="Xing L."/>
            <person name="Huo D."/>
            <person name="Sun M."/>
            <person name="Wang L."/>
            <person name="Mercier A."/>
            <person name="Li F."/>
            <person name="Yang H."/>
            <person name="Xiang J."/>
        </authorList>
    </citation>
    <scope>NUCLEOTIDE SEQUENCE [LARGE SCALE GENOMIC DNA]</scope>
    <source>
        <strain evidence="10">Shaxun</strain>
        <tissue evidence="10">Muscle</tissue>
    </source>
</reference>
<keyword evidence="2" id="KW-0479">Metal-binding</keyword>
<organism evidence="10 11">
    <name type="scientific">Stichopus japonicus</name>
    <name type="common">Sea cucumber</name>
    <dbReference type="NCBI Taxonomy" id="307972"/>
    <lineage>
        <taxon>Eukaryota</taxon>
        <taxon>Metazoa</taxon>
        <taxon>Echinodermata</taxon>
        <taxon>Eleutherozoa</taxon>
        <taxon>Echinozoa</taxon>
        <taxon>Holothuroidea</taxon>
        <taxon>Aspidochirotacea</taxon>
        <taxon>Aspidochirotida</taxon>
        <taxon>Stichopodidae</taxon>
        <taxon>Apostichopus</taxon>
    </lineage>
</organism>
<evidence type="ECO:0000256" key="4">
    <source>
        <dbReference type="ARBA" id="ARBA00022833"/>
    </source>
</evidence>
<evidence type="ECO:0000259" key="8">
    <source>
        <dbReference type="Pfam" id="PF07967"/>
    </source>
</evidence>
<evidence type="ECO:0000256" key="3">
    <source>
        <dbReference type="ARBA" id="ARBA00022771"/>
    </source>
</evidence>
<keyword evidence="4" id="KW-0862">Zinc</keyword>
<comment type="function">
    <text evidence="6">Required for proper positioning of a substantial amount of TPR at the nuclear basket (NB) through interaction with TPR.</text>
</comment>
<dbReference type="Proteomes" id="UP000230750">
    <property type="component" value="Unassembled WGS sequence"/>
</dbReference>
<evidence type="ECO:0000256" key="2">
    <source>
        <dbReference type="ARBA" id="ARBA00022723"/>
    </source>
</evidence>
<dbReference type="GO" id="GO:0008270">
    <property type="term" value="F:zinc ion binding"/>
    <property type="evidence" value="ECO:0007669"/>
    <property type="project" value="UniProtKB-KW"/>
</dbReference>
<dbReference type="GO" id="GO:0005634">
    <property type="term" value="C:nucleus"/>
    <property type="evidence" value="ECO:0007669"/>
    <property type="project" value="UniProtKB-SubCell"/>
</dbReference>
<evidence type="ECO:0000256" key="1">
    <source>
        <dbReference type="ARBA" id="ARBA00004123"/>
    </source>
</evidence>
<feature type="region of interest" description="Disordered" evidence="7">
    <location>
        <begin position="18"/>
        <end position="52"/>
    </location>
</feature>
<evidence type="ECO:0000313" key="11">
    <source>
        <dbReference type="Proteomes" id="UP000230750"/>
    </source>
</evidence>
<feature type="compositionally biased region" description="Polar residues" evidence="7">
    <location>
        <begin position="27"/>
        <end position="52"/>
    </location>
</feature>
<dbReference type="OrthoDB" id="614844at2759"/>
<dbReference type="Pfam" id="PF08600">
    <property type="entry name" value="NuBaID_C"/>
    <property type="match status" value="1"/>
</dbReference>
<keyword evidence="5" id="KW-0539">Nucleus</keyword>
<comment type="caution">
    <text evidence="10">The sequence shown here is derived from an EMBL/GenBank/DDBJ whole genome shotgun (WGS) entry which is preliminary data.</text>
</comment>
<gene>
    <name evidence="10" type="ORF">BSL78_08179</name>
</gene>
<evidence type="ECO:0000256" key="6">
    <source>
        <dbReference type="ARBA" id="ARBA00044931"/>
    </source>
</evidence>
<evidence type="ECO:0000256" key="7">
    <source>
        <dbReference type="SAM" id="MobiDB-lite"/>
    </source>
</evidence>
<proteinExistence type="predicted"/>
<feature type="domain" description="NuBaID C-terminal" evidence="9">
    <location>
        <begin position="227"/>
        <end position="343"/>
    </location>
</feature>
<evidence type="ECO:0000256" key="5">
    <source>
        <dbReference type="ARBA" id="ARBA00023242"/>
    </source>
</evidence>
<protein>
    <submittedName>
        <fullName evidence="10">Putative nuclear-interacting partner of ALK</fullName>
    </submittedName>
</protein>
<dbReference type="InterPro" id="IPR013909">
    <property type="entry name" value="NuBaID_C"/>
</dbReference>
<keyword evidence="3" id="KW-0863">Zinc-finger</keyword>
<feature type="region of interest" description="Disordered" evidence="7">
    <location>
        <begin position="265"/>
        <end position="286"/>
    </location>
</feature>
<evidence type="ECO:0000313" key="10">
    <source>
        <dbReference type="EMBL" id="PIK54896.1"/>
    </source>
</evidence>
<sequence length="388" mass="44346">MDVVERSKPRRIKALLSSFLRRDQEPEINSTSDPASHSESDAPSTPQESEVSVTITPLNRESFLQRVDSFSTSTWFAKPHSLSPLHCARYGWKNVDVDSLSCVSCKQVLYVSLPHPWQKEEYFLSCDKVKEKLISTHGSICPWPESPSPESFVKISMVHHKQQVALYHQRVSDLTNITKHLPKFDFSVLSDQNEEDAFILKSLREYTMEKVESGENVDEDEWNMIILLALFGWQKSGDPSLPVVSCECCRKQAGLWNYTQRNADTDVKEEENVDEKQKEEDVEPPQKRIKKVNQSTFNPAVEHRPWCPWLLPSSTDQNLATQEDDNFKPAWQLLLDVLLSKANPSKFGTTSPLTNKTQTPPSSAWKAVRRIVSFWQSNETPQKAVPKT</sequence>